<feature type="region of interest" description="Disordered" evidence="1">
    <location>
        <begin position="42"/>
        <end position="99"/>
    </location>
</feature>
<evidence type="ECO:0000313" key="4">
    <source>
        <dbReference type="Proteomes" id="UP001231124"/>
    </source>
</evidence>
<evidence type="ECO:0000256" key="1">
    <source>
        <dbReference type="SAM" id="MobiDB-lite"/>
    </source>
</evidence>
<evidence type="ECO:0000256" key="2">
    <source>
        <dbReference type="SAM" id="Phobius"/>
    </source>
</evidence>
<keyword evidence="3" id="KW-0282">Flagellum</keyword>
<keyword evidence="2" id="KW-0812">Transmembrane</keyword>
<protein>
    <submittedName>
        <fullName evidence="3">Flagellar basal body-associated protein FliL</fullName>
    </submittedName>
</protein>
<keyword evidence="4" id="KW-1185">Reference proteome</keyword>
<reference evidence="3 4" key="1">
    <citation type="submission" date="2023-07" db="EMBL/GenBank/DDBJ databases">
        <title>Genomic Encyclopedia of Type Strains, Phase IV (KMG-IV): sequencing the most valuable type-strain genomes for metagenomic binning, comparative biology and taxonomic classification.</title>
        <authorList>
            <person name="Goeker M."/>
        </authorList>
    </citation>
    <scope>NUCLEOTIDE SEQUENCE [LARGE SCALE GENOMIC DNA]</scope>
    <source>
        <strain evidence="3 4">DSM 19013</strain>
    </source>
</reference>
<feature type="compositionally biased region" description="Polar residues" evidence="1">
    <location>
        <begin position="89"/>
        <end position="99"/>
    </location>
</feature>
<feature type="transmembrane region" description="Helical" evidence="2">
    <location>
        <begin position="20"/>
        <end position="41"/>
    </location>
</feature>
<organism evidence="3 4">
    <name type="scientific">Methylobacterium aerolatum</name>
    <dbReference type="NCBI Taxonomy" id="418708"/>
    <lineage>
        <taxon>Bacteria</taxon>
        <taxon>Pseudomonadati</taxon>
        <taxon>Pseudomonadota</taxon>
        <taxon>Alphaproteobacteria</taxon>
        <taxon>Hyphomicrobiales</taxon>
        <taxon>Methylobacteriaceae</taxon>
        <taxon>Methylobacterium</taxon>
    </lineage>
</organism>
<keyword evidence="3" id="KW-0969">Cilium</keyword>
<proteinExistence type="predicted"/>
<dbReference type="Proteomes" id="UP001231124">
    <property type="component" value="Unassembled WGS sequence"/>
</dbReference>
<keyword evidence="2" id="KW-0472">Membrane</keyword>
<sequence length="99" mass="10203">MAEKLTTTEGRQGERNSKPVLWVLLGSLALMAVATIGLLTWNGANSPKDWASQSQDASRKEITGSVTGTGGTSTSNSTAVPGGNPSYPQPAQKSANDAK</sequence>
<evidence type="ECO:0000313" key="3">
    <source>
        <dbReference type="EMBL" id="MDQ0447782.1"/>
    </source>
</evidence>
<gene>
    <name evidence="3" type="ORF">QO012_002282</name>
</gene>
<keyword evidence="2" id="KW-1133">Transmembrane helix</keyword>
<dbReference type="RefSeq" id="WP_238202986.1">
    <property type="nucleotide sequence ID" value="NZ_BPQE01000011.1"/>
</dbReference>
<comment type="caution">
    <text evidence="3">The sequence shown here is derived from an EMBL/GenBank/DDBJ whole genome shotgun (WGS) entry which is preliminary data.</text>
</comment>
<accession>A0ABU0HZL0</accession>
<keyword evidence="3" id="KW-0966">Cell projection</keyword>
<name>A0ABU0HZL0_9HYPH</name>
<dbReference type="EMBL" id="JAUSVP010000005">
    <property type="protein sequence ID" value="MDQ0447782.1"/>
    <property type="molecule type" value="Genomic_DNA"/>
</dbReference>